<accession>A0A892ZLJ5</accession>
<protein>
    <submittedName>
        <fullName evidence="2">Uncharacterized protein</fullName>
    </submittedName>
</protein>
<dbReference type="EMBL" id="CP069798">
    <property type="protein sequence ID" value="QRQ82657.1"/>
    <property type="molecule type" value="Genomic_DNA"/>
</dbReference>
<name>A0A892ZLJ5_9NEIS</name>
<feature type="chain" id="PRO_5034543769" evidence="1">
    <location>
        <begin position="18"/>
        <end position="286"/>
    </location>
</feature>
<gene>
    <name evidence="2" type="ORF">JQU52_04520</name>
</gene>
<evidence type="ECO:0000313" key="3">
    <source>
        <dbReference type="Proteomes" id="UP000653156"/>
    </source>
</evidence>
<dbReference type="RefSeq" id="WP_230339944.1">
    <property type="nucleotide sequence ID" value="NZ_CP069798.1"/>
</dbReference>
<dbReference type="Proteomes" id="UP000653156">
    <property type="component" value="Chromosome"/>
</dbReference>
<keyword evidence="3" id="KW-1185">Reference proteome</keyword>
<dbReference type="KEGG" id="ptes:JQU52_04520"/>
<dbReference type="AlphaFoldDB" id="A0A892ZLJ5"/>
<dbReference type="SUPFAM" id="SSF54001">
    <property type="entry name" value="Cysteine proteinases"/>
    <property type="match status" value="1"/>
</dbReference>
<reference evidence="2" key="1">
    <citation type="submission" date="2021-02" db="EMBL/GenBank/DDBJ databases">
        <title>Neisseriaceae sp. 26B isolated from the cloaca of a Common Toad-headed Turtle (Mesoclemmys nasuta).</title>
        <authorList>
            <person name="Spergser J."/>
            <person name="Busse H.-J."/>
        </authorList>
    </citation>
    <scope>NUCLEOTIDE SEQUENCE</scope>
    <source>
        <strain evidence="2">26B</strain>
    </source>
</reference>
<proteinExistence type="predicted"/>
<evidence type="ECO:0000256" key="1">
    <source>
        <dbReference type="SAM" id="SignalP"/>
    </source>
</evidence>
<dbReference type="Gene3D" id="3.90.1720.10">
    <property type="entry name" value="endopeptidase domain like (from Nostoc punctiforme)"/>
    <property type="match status" value="1"/>
</dbReference>
<feature type="signal peptide" evidence="1">
    <location>
        <begin position="1"/>
        <end position="17"/>
    </location>
</feature>
<dbReference type="InterPro" id="IPR038765">
    <property type="entry name" value="Papain-like_cys_pep_sf"/>
</dbReference>
<organism evidence="2 3">
    <name type="scientific">Paralysiella testudinis</name>
    <dbReference type="NCBI Taxonomy" id="2809020"/>
    <lineage>
        <taxon>Bacteria</taxon>
        <taxon>Pseudomonadati</taxon>
        <taxon>Pseudomonadota</taxon>
        <taxon>Betaproteobacteria</taxon>
        <taxon>Neisseriales</taxon>
        <taxon>Neisseriaceae</taxon>
        <taxon>Paralysiella</taxon>
    </lineage>
</organism>
<dbReference type="PROSITE" id="PS51257">
    <property type="entry name" value="PROKAR_LIPOPROTEIN"/>
    <property type="match status" value="1"/>
</dbReference>
<evidence type="ECO:0000313" key="2">
    <source>
        <dbReference type="EMBL" id="QRQ82657.1"/>
    </source>
</evidence>
<keyword evidence="1" id="KW-0732">Signal</keyword>
<sequence>MKSICILLLCFLLSACAAQWHRGEDVDGQHRYDLQFQRNNTAAPTGVVPIQAADLQAGDILFSADSGLQSRSLRLFGNSSVSHAFLYLGDGQIAEAVGSGVRIGSLDDSVHHSPLLAVYRHPQFNSTAAVAIRRFAEQEAGGKYNYVGILKQTPYTVTRKVCELPLIPRQFRHMCLNTMALVQVTPFAGERYFCSQLVIEAYNRAGLPLTHTPPEWISPADILHMREHDVPSVVPVVPLQYVGHLRCRASLWNGACTEAARVGNSAAAAPLAADALPPADFSDEVR</sequence>